<feature type="compositionally biased region" description="Basic and acidic residues" evidence="1">
    <location>
        <begin position="96"/>
        <end position="123"/>
    </location>
</feature>
<gene>
    <name evidence="2" type="ORF">RND71_018546</name>
</gene>
<organism evidence="2 3">
    <name type="scientific">Anisodus tanguticus</name>
    <dbReference type="NCBI Taxonomy" id="243964"/>
    <lineage>
        <taxon>Eukaryota</taxon>
        <taxon>Viridiplantae</taxon>
        <taxon>Streptophyta</taxon>
        <taxon>Embryophyta</taxon>
        <taxon>Tracheophyta</taxon>
        <taxon>Spermatophyta</taxon>
        <taxon>Magnoliopsida</taxon>
        <taxon>eudicotyledons</taxon>
        <taxon>Gunneridae</taxon>
        <taxon>Pentapetalae</taxon>
        <taxon>asterids</taxon>
        <taxon>lamiids</taxon>
        <taxon>Solanales</taxon>
        <taxon>Solanaceae</taxon>
        <taxon>Solanoideae</taxon>
        <taxon>Hyoscyameae</taxon>
        <taxon>Anisodus</taxon>
    </lineage>
</organism>
<name>A0AAE1S4M1_9SOLA</name>
<evidence type="ECO:0000256" key="1">
    <source>
        <dbReference type="SAM" id="MobiDB-lite"/>
    </source>
</evidence>
<feature type="compositionally biased region" description="Acidic residues" evidence="1">
    <location>
        <begin position="67"/>
        <end position="76"/>
    </location>
</feature>
<feature type="region of interest" description="Disordered" evidence="1">
    <location>
        <begin position="52"/>
        <end position="123"/>
    </location>
</feature>
<reference evidence="2" key="1">
    <citation type="submission" date="2023-12" db="EMBL/GenBank/DDBJ databases">
        <title>Genome assembly of Anisodus tanguticus.</title>
        <authorList>
            <person name="Wang Y.-J."/>
        </authorList>
    </citation>
    <scope>NUCLEOTIDE SEQUENCE</scope>
    <source>
        <strain evidence="2">KB-2021</strain>
        <tissue evidence="2">Leaf</tissue>
    </source>
</reference>
<dbReference type="EMBL" id="JAVYJV010000009">
    <property type="protein sequence ID" value="KAK4363305.1"/>
    <property type="molecule type" value="Genomic_DNA"/>
</dbReference>
<feature type="compositionally biased region" description="Low complexity" evidence="1">
    <location>
        <begin position="1"/>
        <end position="20"/>
    </location>
</feature>
<dbReference type="Proteomes" id="UP001291623">
    <property type="component" value="Unassembled WGS sequence"/>
</dbReference>
<dbReference type="AlphaFoldDB" id="A0AAE1S4M1"/>
<sequence>MDVLSLSNSSSEQQSPSAAEVRQISAVIFPINVALETPHVKFNKVKAAPRKLTRKTRRTKRKSLSGEVDEGDENEFLFDGGSQGQGDVKANGGVTENERGRRDSSRQRVNERGKFEDRRVKGY</sequence>
<keyword evidence="3" id="KW-1185">Reference proteome</keyword>
<protein>
    <submittedName>
        <fullName evidence="2">Uncharacterized protein</fullName>
    </submittedName>
</protein>
<evidence type="ECO:0000313" key="2">
    <source>
        <dbReference type="EMBL" id="KAK4363305.1"/>
    </source>
</evidence>
<evidence type="ECO:0000313" key="3">
    <source>
        <dbReference type="Proteomes" id="UP001291623"/>
    </source>
</evidence>
<comment type="caution">
    <text evidence="2">The sequence shown here is derived from an EMBL/GenBank/DDBJ whole genome shotgun (WGS) entry which is preliminary data.</text>
</comment>
<accession>A0AAE1S4M1</accession>
<feature type="compositionally biased region" description="Basic residues" evidence="1">
    <location>
        <begin position="52"/>
        <end position="63"/>
    </location>
</feature>
<proteinExistence type="predicted"/>
<feature type="region of interest" description="Disordered" evidence="1">
    <location>
        <begin position="1"/>
        <end position="21"/>
    </location>
</feature>